<protein>
    <submittedName>
        <fullName evidence="2">Uncharacterized protein</fullName>
    </submittedName>
</protein>
<feature type="chain" id="PRO_5047050612" evidence="1">
    <location>
        <begin position="32"/>
        <end position="60"/>
    </location>
</feature>
<evidence type="ECO:0000256" key="1">
    <source>
        <dbReference type="SAM" id="SignalP"/>
    </source>
</evidence>
<feature type="signal peptide" evidence="1">
    <location>
        <begin position="1"/>
        <end position="31"/>
    </location>
</feature>
<keyword evidence="1" id="KW-0732">Signal</keyword>
<dbReference type="Proteomes" id="UP001157186">
    <property type="component" value="Unassembled WGS sequence"/>
</dbReference>
<keyword evidence="3" id="KW-1185">Reference proteome</keyword>
<proteinExistence type="predicted"/>
<organism evidence="2 3">
    <name type="scientific">Thalassotalea insulae</name>
    <dbReference type="NCBI Taxonomy" id="2056778"/>
    <lineage>
        <taxon>Bacteria</taxon>
        <taxon>Pseudomonadati</taxon>
        <taxon>Pseudomonadota</taxon>
        <taxon>Gammaproteobacteria</taxon>
        <taxon>Alteromonadales</taxon>
        <taxon>Colwelliaceae</taxon>
        <taxon>Thalassotalea</taxon>
    </lineage>
</organism>
<gene>
    <name evidence="2" type="ORF">tinsulaeT_36970</name>
</gene>
<reference evidence="2 3" key="1">
    <citation type="submission" date="2023-03" db="EMBL/GenBank/DDBJ databases">
        <title>Draft genome sequence of Thalassotalea insulae KCTC 62186T.</title>
        <authorList>
            <person name="Sawabe T."/>
        </authorList>
    </citation>
    <scope>NUCLEOTIDE SEQUENCE [LARGE SCALE GENOMIC DNA]</scope>
    <source>
        <strain evidence="2 3">KCTC 62186</strain>
    </source>
</reference>
<evidence type="ECO:0000313" key="2">
    <source>
        <dbReference type="EMBL" id="GLX80357.1"/>
    </source>
</evidence>
<dbReference type="EMBL" id="BSST01000001">
    <property type="protein sequence ID" value="GLX80357.1"/>
    <property type="molecule type" value="Genomic_DNA"/>
</dbReference>
<accession>A0ABQ6H0L0</accession>
<comment type="caution">
    <text evidence="2">The sequence shown here is derived from an EMBL/GenBank/DDBJ whole genome shotgun (WGS) entry which is preliminary data.</text>
</comment>
<name>A0ABQ6H0L0_9GAMM</name>
<evidence type="ECO:0000313" key="3">
    <source>
        <dbReference type="Proteomes" id="UP001157186"/>
    </source>
</evidence>
<sequence>MKLITKKTQQICKLAAGLCAFTLLAPVTALAADRLSYSYLQECDTQYGYAQYIQRTNSGC</sequence>